<feature type="transmembrane region" description="Helical" evidence="3">
    <location>
        <begin position="664"/>
        <end position="683"/>
    </location>
</feature>
<keyword evidence="3" id="KW-1133">Transmembrane helix</keyword>
<feature type="chain" id="PRO_5040118975" evidence="4">
    <location>
        <begin position="21"/>
        <end position="691"/>
    </location>
</feature>
<reference evidence="5 6" key="1">
    <citation type="journal article" date="2020" name="Genome Biol. Evol.">
        <title>Comparative genomics of strictly vertically transmitted, feminizing microsporidia endosymbionts of amphipod crustaceans.</title>
        <authorList>
            <person name="Cormier A."/>
            <person name="Chebbi M.A."/>
            <person name="Giraud I."/>
            <person name="Wattier R."/>
            <person name="Teixeira M."/>
            <person name="Gilbert C."/>
            <person name="Rigaud T."/>
            <person name="Cordaux R."/>
        </authorList>
    </citation>
    <scope>NUCLEOTIDE SEQUENCE [LARGE SCALE GENOMIC DNA]</scope>
    <source>
        <strain evidence="5 6">Ou3-Ou53</strain>
    </source>
</reference>
<proteinExistence type="predicted"/>
<evidence type="ECO:0000256" key="2">
    <source>
        <dbReference type="SAM" id="MobiDB-lite"/>
    </source>
</evidence>
<keyword evidence="6" id="KW-1185">Reference proteome</keyword>
<evidence type="ECO:0000256" key="3">
    <source>
        <dbReference type="SAM" id="Phobius"/>
    </source>
</evidence>
<feature type="compositionally biased region" description="Acidic residues" evidence="2">
    <location>
        <begin position="572"/>
        <end position="624"/>
    </location>
</feature>
<keyword evidence="1" id="KW-0175">Coiled coil</keyword>
<evidence type="ECO:0000313" key="6">
    <source>
        <dbReference type="Proteomes" id="UP000740883"/>
    </source>
</evidence>
<dbReference type="Proteomes" id="UP000740883">
    <property type="component" value="Unassembled WGS sequence"/>
</dbReference>
<feature type="compositionally biased region" description="Polar residues" evidence="2">
    <location>
        <begin position="525"/>
        <end position="537"/>
    </location>
</feature>
<sequence>MLKNFLLFFLIGGLVSGTTAPYNETCLNYTFIEFLKPVIEISCVEFIKNIEFEVECMINFNSLENLVPLYYSVAEYKTCAYFVKFVLYQDQIRHPLYFKFRTDGQNLYVSIKEILRSPSVNINILKNNEMVPIYTNDRKTYNIGSETINNILYLPKGIKDGTIITKKEHVIHIETAQRLFFNKVSFVKDVDSVLEEYFQKANKLLKNKGYAHRTVYFLKKLKSFKESILKENKTLKNLILQNSNSPDMLRKTLLLLKINVEKLYNYAFLIFSSDRSIILKQMNTKIEKLELKTTMSSKKALDLLQTGKNNYLKILKSIASFFISNSPNSIFETEIISLNIENLTNAIFKNTNYTIEMLDLDEEIKVLNNRSKALQDEINRLKAETFDTKVFDIKEKELDQKSNEIKVDLLREKNLSKGYNDVFSDIIINLKDEKNNSIIPNFNSTIKFLNILNKDDPATNVLIKNLKDITNKYGTKGETPIYQMLYDQILLGEKLTTQIRKLKMEKEQHAVDSSKEKRSPADEPLQQSVVVNPNITPVNEEDVGQEVVNQGKMSQEEANEEKISEGKMSQEEANEEKISEEDMSEEDMSEEDMSEEDMSEEKISEEDMSEDDMSEEDMSEEEVSQEEKEMNEQPEPEKVKETVKKDKSNSGIIKWIKDNKFKTAFLVVGVLGGLGGVAFFVFFKSQLGWFD</sequence>
<protein>
    <submittedName>
        <fullName evidence="5">Variable charge X-linked protein 3</fullName>
    </submittedName>
</protein>
<feature type="compositionally biased region" description="Basic and acidic residues" evidence="2">
    <location>
        <begin position="625"/>
        <end position="644"/>
    </location>
</feature>
<feature type="coiled-coil region" evidence="1">
    <location>
        <begin position="350"/>
        <end position="384"/>
    </location>
</feature>
<feature type="compositionally biased region" description="Basic and acidic residues" evidence="2">
    <location>
        <begin position="560"/>
        <end position="570"/>
    </location>
</feature>
<dbReference type="EMBL" id="SBJO01000315">
    <property type="protein sequence ID" value="KAF9761531.1"/>
    <property type="molecule type" value="Genomic_DNA"/>
</dbReference>
<keyword evidence="3" id="KW-0812">Transmembrane</keyword>
<name>A0A9P6GX52_9MICR</name>
<comment type="caution">
    <text evidence="5">The sequence shown here is derived from an EMBL/GenBank/DDBJ whole genome shotgun (WGS) entry which is preliminary data.</text>
</comment>
<evidence type="ECO:0000256" key="1">
    <source>
        <dbReference type="SAM" id="Coils"/>
    </source>
</evidence>
<evidence type="ECO:0000256" key="4">
    <source>
        <dbReference type="SAM" id="SignalP"/>
    </source>
</evidence>
<keyword evidence="4" id="KW-0732">Signal</keyword>
<feature type="region of interest" description="Disordered" evidence="2">
    <location>
        <begin position="506"/>
        <end position="644"/>
    </location>
</feature>
<dbReference type="AlphaFoldDB" id="A0A9P6GX52"/>
<gene>
    <name evidence="5" type="primary">VCX3A</name>
    <name evidence="5" type="ORF">NGRA_2584</name>
</gene>
<feature type="signal peptide" evidence="4">
    <location>
        <begin position="1"/>
        <end position="20"/>
    </location>
</feature>
<keyword evidence="3" id="KW-0472">Membrane</keyword>
<organism evidence="5 6">
    <name type="scientific">Nosema granulosis</name>
    <dbReference type="NCBI Taxonomy" id="83296"/>
    <lineage>
        <taxon>Eukaryota</taxon>
        <taxon>Fungi</taxon>
        <taxon>Fungi incertae sedis</taxon>
        <taxon>Microsporidia</taxon>
        <taxon>Nosematidae</taxon>
        <taxon>Nosema</taxon>
    </lineage>
</organism>
<evidence type="ECO:0000313" key="5">
    <source>
        <dbReference type="EMBL" id="KAF9761531.1"/>
    </source>
</evidence>
<feature type="compositionally biased region" description="Basic and acidic residues" evidence="2">
    <location>
        <begin position="506"/>
        <end position="521"/>
    </location>
</feature>
<accession>A0A9P6GX52</accession>